<comment type="caution">
    <text evidence="4">The sequence shown here is derived from an EMBL/GenBank/DDBJ whole genome shotgun (WGS) entry which is preliminary data.</text>
</comment>
<dbReference type="AlphaFoldDB" id="A0A4R2ILF5"/>
<feature type="chain" id="PRO_5020502039" evidence="2">
    <location>
        <begin position="28"/>
        <end position="341"/>
    </location>
</feature>
<keyword evidence="2" id="KW-0732">Signal</keyword>
<reference evidence="4 5" key="1">
    <citation type="submission" date="2019-03" db="EMBL/GenBank/DDBJ databases">
        <title>Genomic Encyclopedia of Type Strains, Phase IV (KMG-IV): sequencing the most valuable type-strain genomes for metagenomic binning, comparative biology and taxonomic classification.</title>
        <authorList>
            <person name="Goeker M."/>
        </authorList>
    </citation>
    <scope>NUCLEOTIDE SEQUENCE [LARGE SCALE GENOMIC DNA]</scope>
    <source>
        <strain evidence="4 5">DSM 45934</strain>
    </source>
</reference>
<dbReference type="GO" id="GO:0016020">
    <property type="term" value="C:membrane"/>
    <property type="evidence" value="ECO:0007669"/>
    <property type="project" value="TreeGrafter"/>
</dbReference>
<evidence type="ECO:0000313" key="5">
    <source>
        <dbReference type="Proteomes" id="UP000295680"/>
    </source>
</evidence>
<dbReference type="InterPro" id="IPR000073">
    <property type="entry name" value="AB_hydrolase_1"/>
</dbReference>
<evidence type="ECO:0000256" key="1">
    <source>
        <dbReference type="ARBA" id="ARBA00022801"/>
    </source>
</evidence>
<keyword evidence="5" id="KW-1185">Reference proteome</keyword>
<accession>A0A4R2ILF5</accession>
<evidence type="ECO:0000256" key="2">
    <source>
        <dbReference type="SAM" id="SignalP"/>
    </source>
</evidence>
<dbReference type="InterPro" id="IPR050266">
    <property type="entry name" value="AB_hydrolase_sf"/>
</dbReference>
<dbReference type="Pfam" id="PF12697">
    <property type="entry name" value="Abhydrolase_6"/>
    <property type="match status" value="1"/>
</dbReference>
<name>A0A4R2ILF5_9PSEU</name>
<dbReference type="PANTHER" id="PTHR43798:SF31">
    <property type="entry name" value="AB HYDROLASE SUPERFAMILY PROTEIN YCLE"/>
    <property type="match status" value="1"/>
</dbReference>
<feature type="signal peptide" evidence="2">
    <location>
        <begin position="1"/>
        <end position="27"/>
    </location>
</feature>
<evidence type="ECO:0000259" key="3">
    <source>
        <dbReference type="Pfam" id="PF12697"/>
    </source>
</evidence>
<feature type="domain" description="AB hydrolase-1" evidence="3">
    <location>
        <begin position="65"/>
        <end position="324"/>
    </location>
</feature>
<dbReference type="GO" id="GO:0016787">
    <property type="term" value="F:hydrolase activity"/>
    <property type="evidence" value="ECO:0007669"/>
    <property type="project" value="UniProtKB-KW"/>
</dbReference>
<gene>
    <name evidence="4" type="ORF">EV192_12196</name>
</gene>
<proteinExistence type="predicted"/>
<dbReference type="PANTHER" id="PTHR43798">
    <property type="entry name" value="MONOACYLGLYCEROL LIPASE"/>
    <property type="match status" value="1"/>
</dbReference>
<protein>
    <submittedName>
        <fullName evidence="4">Alpha-beta hydrolase superfamily lysophospholipase</fullName>
    </submittedName>
</protein>
<dbReference type="InterPro" id="IPR029058">
    <property type="entry name" value="AB_hydrolase_fold"/>
</dbReference>
<dbReference type="Proteomes" id="UP000295680">
    <property type="component" value="Unassembled WGS sequence"/>
</dbReference>
<keyword evidence="1 4" id="KW-0378">Hydrolase</keyword>
<dbReference type="SUPFAM" id="SSF53474">
    <property type="entry name" value="alpha/beta-Hydrolases"/>
    <property type="match status" value="1"/>
</dbReference>
<organism evidence="4 5">
    <name type="scientific">Actinocrispum wychmicini</name>
    <dbReference type="NCBI Taxonomy" id="1213861"/>
    <lineage>
        <taxon>Bacteria</taxon>
        <taxon>Bacillati</taxon>
        <taxon>Actinomycetota</taxon>
        <taxon>Actinomycetes</taxon>
        <taxon>Pseudonocardiales</taxon>
        <taxon>Pseudonocardiaceae</taxon>
        <taxon>Actinocrispum</taxon>
    </lineage>
</organism>
<evidence type="ECO:0000313" key="4">
    <source>
        <dbReference type="EMBL" id="TCO45332.1"/>
    </source>
</evidence>
<sequence>MRMRRVVLALTAVLASGALGLSAPAQGAQPELVCQDLNLPVSLVGSAQTLYGRLCTPAGSRTVQVLVPGASYNSSYWDFPYTPETRSYRLAMNNAGYATLTIDRLGTGRSSRPASALLTSFTQATVVHQAIQALRTGTGTPQFDKVILGGHSVGSAIAMIEAGTYHDVDGVLITGLTHGVNALGAVPIVASLTPASLDPRFITKGYDLGYLTTVAGSRYADFHQPGLPVLGVDNTDEATKDAFAAGEVVDTVLLGAVLPYSRRITVPVMLAMGDDPAFCGLLAADCDTAESLYESEAPAYSPEAHLHTFVLHSYGHSLNLAPDAPVYHAAVVAWADDTVGR</sequence>
<dbReference type="EMBL" id="SLWS01000021">
    <property type="protein sequence ID" value="TCO45332.1"/>
    <property type="molecule type" value="Genomic_DNA"/>
</dbReference>
<dbReference type="Gene3D" id="3.40.50.1820">
    <property type="entry name" value="alpha/beta hydrolase"/>
    <property type="match status" value="1"/>
</dbReference>